<dbReference type="InterPro" id="IPR006091">
    <property type="entry name" value="Acyl-CoA_Oxase/DH_mid-dom"/>
</dbReference>
<dbReference type="PROSITE" id="PS00072">
    <property type="entry name" value="ACYL_COA_DH_1"/>
    <property type="match status" value="1"/>
</dbReference>
<feature type="domain" description="Acyl-CoA oxidase/dehydrogenase middle" evidence="7">
    <location>
        <begin position="141"/>
        <end position="234"/>
    </location>
</feature>
<evidence type="ECO:0000259" key="7">
    <source>
        <dbReference type="Pfam" id="PF02770"/>
    </source>
</evidence>
<dbReference type="SUPFAM" id="SSF47203">
    <property type="entry name" value="Acyl-CoA dehydrogenase C-terminal domain-like"/>
    <property type="match status" value="1"/>
</dbReference>
<gene>
    <name evidence="9" type="primary">mmgC_1</name>
    <name evidence="9" type="ORF">DWG14_01129</name>
</gene>
<evidence type="ECO:0000313" key="9">
    <source>
        <dbReference type="EMBL" id="AYC36919.1"/>
    </source>
</evidence>
<comment type="similarity">
    <text evidence="2 5">Belongs to the acyl-CoA dehydrogenase family.</text>
</comment>
<dbReference type="Pfam" id="PF02771">
    <property type="entry name" value="Acyl-CoA_dh_N"/>
    <property type="match status" value="1"/>
</dbReference>
<evidence type="ECO:0000256" key="4">
    <source>
        <dbReference type="ARBA" id="ARBA00022827"/>
    </source>
</evidence>
<dbReference type="GeneID" id="91280095"/>
<dbReference type="AlphaFoldDB" id="A0AAI8PL74"/>
<dbReference type="InterPro" id="IPR006089">
    <property type="entry name" value="Acyl-CoA_DH_CS"/>
</dbReference>
<dbReference type="EMBL" id="CP032427">
    <property type="protein sequence ID" value="AYC36919.1"/>
    <property type="molecule type" value="Genomic_DNA"/>
</dbReference>
<protein>
    <submittedName>
        <fullName evidence="9">Acyl-CoA dehydrogenase</fullName>
        <ecNumber evidence="9">1.3.99.-</ecNumber>
    </submittedName>
</protein>
<organism evidence="9 10">
    <name type="scientific">Streptomyces griseorubiginosus</name>
    <dbReference type="NCBI Taxonomy" id="67304"/>
    <lineage>
        <taxon>Bacteria</taxon>
        <taxon>Bacillati</taxon>
        <taxon>Actinomycetota</taxon>
        <taxon>Actinomycetes</taxon>
        <taxon>Kitasatosporales</taxon>
        <taxon>Streptomycetaceae</taxon>
        <taxon>Streptomyces</taxon>
    </lineage>
</organism>
<dbReference type="InterPro" id="IPR037069">
    <property type="entry name" value="AcylCoA_DH/ox_N_sf"/>
</dbReference>
<feature type="domain" description="Acyl-CoA dehydrogenase/oxidase C-terminal" evidence="6">
    <location>
        <begin position="251"/>
        <end position="393"/>
    </location>
</feature>
<evidence type="ECO:0000256" key="1">
    <source>
        <dbReference type="ARBA" id="ARBA00001974"/>
    </source>
</evidence>
<dbReference type="EC" id="1.3.99.-" evidence="9"/>
<evidence type="ECO:0000256" key="5">
    <source>
        <dbReference type="RuleBase" id="RU362125"/>
    </source>
</evidence>
<dbReference type="Pfam" id="PF02770">
    <property type="entry name" value="Acyl-CoA_dh_M"/>
    <property type="match status" value="1"/>
</dbReference>
<evidence type="ECO:0000313" key="10">
    <source>
        <dbReference type="Proteomes" id="UP000265765"/>
    </source>
</evidence>
<dbReference type="PROSITE" id="PS00073">
    <property type="entry name" value="ACYL_COA_DH_2"/>
    <property type="match status" value="1"/>
</dbReference>
<dbReference type="SUPFAM" id="SSF56645">
    <property type="entry name" value="Acyl-CoA dehydrogenase NM domain-like"/>
    <property type="match status" value="1"/>
</dbReference>
<dbReference type="GO" id="GO:0003995">
    <property type="term" value="F:acyl-CoA dehydrogenase activity"/>
    <property type="evidence" value="ECO:0007669"/>
    <property type="project" value="InterPro"/>
</dbReference>
<dbReference type="Gene3D" id="1.20.140.10">
    <property type="entry name" value="Butyryl-CoA Dehydrogenase, subunit A, domain 3"/>
    <property type="match status" value="1"/>
</dbReference>
<reference evidence="9 10" key="1">
    <citation type="submission" date="2018-09" db="EMBL/GenBank/DDBJ databases">
        <title>Production of Trimethoprim by Streptomyces sp. 3E-1.</title>
        <authorList>
            <person name="Kang H.J."/>
            <person name="Kim S.B."/>
        </authorList>
    </citation>
    <scope>NUCLEOTIDE SEQUENCE [LARGE SCALE GENOMIC DNA]</scope>
    <source>
        <strain evidence="9 10">3E-1</strain>
    </source>
</reference>
<dbReference type="KEGG" id="sge:DWG14_01129"/>
<evidence type="ECO:0000259" key="8">
    <source>
        <dbReference type="Pfam" id="PF02771"/>
    </source>
</evidence>
<dbReference type="PANTHER" id="PTHR43188">
    <property type="entry name" value="ACYL-COENZYME A OXIDASE"/>
    <property type="match status" value="1"/>
</dbReference>
<dbReference type="Gene3D" id="2.40.110.10">
    <property type="entry name" value="Butyryl-CoA Dehydrogenase, subunit A, domain 2"/>
    <property type="match status" value="1"/>
</dbReference>
<dbReference type="PANTHER" id="PTHR43188:SF1">
    <property type="entry name" value="ACYL-COA DEHYDROGENASE"/>
    <property type="match status" value="1"/>
</dbReference>
<name>A0AAI8PL74_9ACTN</name>
<sequence>MTTTHEPLQDQLVADFYAYETLLSDDERKLLLKARDLMRDQVKPLVNENWAKGEFPRELIGLFRESGLAGLPYEGYGEHRPAVSNLLSGTMAMEMARTDASVSTFFGVHNGLAMYSVYSGGDQEQRDRWLPAMAAMDRIGAFAMTEPLGGSDVAGGMRTTARREGDTWVLNGAKKWIGNATFADYVVVWARDEDDNHVKGFVVEKDMPGFDPKKIENKLAFRIVENAEITLTDVRVPDANRLQNIDSFRDVAEILRATRAGVAWQALGVMVGAYELALDYARERKQFGRPIGGFQLVQDLLVKSLGNITASWGMLVQLARLQDAGIFRDEQSSLAKAFVTSRMREVVGWSREIFGGNGILLDHDIPRFFADAEAIYSFEGTREMNTLIVGKSITGQSAFV</sequence>
<feature type="domain" description="Acyl-CoA dehydrogenase/oxidase N-terminal" evidence="8">
    <location>
        <begin position="24"/>
        <end position="136"/>
    </location>
</feature>
<evidence type="ECO:0000259" key="6">
    <source>
        <dbReference type="Pfam" id="PF00441"/>
    </source>
</evidence>
<dbReference type="InterPro" id="IPR013786">
    <property type="entry name" value="AcylCoA_DH/ox_N"/>
</dbReference>
<dbReference type="Pfam" id="PF00441">
    <property type="entry name" value="Acyl-CoA_dh_1"/>
    <property type="match status" value="1"/>
</dbReference>
<evidence type="ECO:0000256" key="2">
    <source>
        <dbReference type="ARBA" id="ARBA00009347"/>
    </source>
</evidence>
<proteinExistence type="inferred from homology"/>
<dbReference type="InterPro" id="IPR009100">
    <property type="entry name" value="AcylCoA_DH/oxidase_NM_dom_sf"/>
</dbReference>
<dbReference type="InterPro" id="IPR036250">
    <property type="entry name" value="AcylCo_DH-like_C"/>
</dbReference>
<dbReference type="GO" id="GO:0050660">
    <property type="term" value="F:flavin adenine dinucleotide binding"/>
    <property type="evidence" value="ECO:0007669"/>
    <property type="project" value="InterPro"/>
</dbReference>
<comment type="cofactor">
    <cofactor evidence="1 5">
        <name>FAD</name>
        <dbReference type="ChEBI" id="CHEBI:57692"/>
    </cofactor>
</comment>
<dbReference type="InterPro" id="IPR045008">
    <property type="entry name" value="ACX4-like"/>
</dbReference>
<keyword evidence="5 9" id="KW-0560">Oxidoreductase</keyword>
<keyword evidence="4 5" id="KW-0274">FAD</keyword>
<dbReference type="RefSeq" id="WP_120050136.1">
    <property type="nucleotide sequence ID" value="NZ_CP032427.1"/>
</dbReference>
<accession>A0AAI8PL74</accession>
<dbReference type="GO" id="GO:0006635">
    <property type="term" value="P:fatty acid beta-oxidation"/>
    <property type="evidence" value="ECO:0007669"/>
    <property type="project" value="InterPro"/>
</dbReference>
<dbReference type="Proteomes" id="UP000265765">
    <property type="component" value="Chromosome"/>
</dbReference>
<dbReference type="InterPro" id="IPR046373">
    <property type="entry name" value="Acyl-CoA_Oxase/DH_mid-dom_sf"/>
</dbReference>
<dbReference type="Gene3D" id="1.10.540.10">
    <property type="entry name" value="Acyl-CoA dehydrogenase/oxidase, N-terminal domain"/>
    <property type="match status" value="1"/>
</dbReference>
<dbReference type="InterPro" id="IPR009075">
    <property type="entry name" value="AcylCo_DH/oxidase_C"/>
</dbReference>
<keyword evidence="3 5" id="KW-0285">Flavoprotein</keyword>
<evidence type="ECO:0000256" key="3">
    <source>
        <dbReference type="ARBA" id="ARBA00022630"/>
    </source>
</evidence>